<accession>A0AAN9YRK3</accession>
<dbReference type="PROSITE" id="PS51192">
    <property type="entry name" value="HELICASE_ATP_BIND_1"/>
    <property type="match status" value="1"/>
</dbReference>
<dbReference type="GO" id="GO:0016787">
    <property type="term" value="F:hydrolase activity"/>
    <property type="evidence" value="ECO:0007669"/>
    <property type="project" value="InterPro"/>
</dbReference>
<keyword evidence="1" id="KW-0347">Helicase</keyword>
<feature type="domain" description="Helicase ATP-binding" evidence="2">
    <location>
        <begin position="22"/>
        <end position="164"/>
    </location>
</feature>
<reference evidence="3 4" key="1">
    <citation type="submission" date="2024-02" db="EMBL/GenBank/DDBJ databases">
        <title>De novo assembly and annotation of 12 fungi associated with fruit tree decline syndrome in Ontario, Canada.</title>
        <authorList>
            <person name="Sulman M."/>
            <person name="Ellouze W."/>
            <person name="Ilyukhin E."/>
        </authorList>
    </citation>
    <scope>NUCLEOTIDE SEQUENCE [LARGE SCALE GENOMIC DNA]</scope>
    <source>
        <strain evidence="3 4">M11/M66-122</strain>
    </source>
</reference>
<keyword evidence="4" id="KW-1185">Reference proteome</keyword>
<dbReference type="SUPFAM" id="SSF52540">
    <property type="entry name" value="P-loop containing nucleoside triphosphate hydrolases"/>
    <property type="match status" value="1"/>
</dbReference>
<dbReference type="AlphaFoldDB" id="A0AAN9YRK3"/>
<sequence>MLTRLLEEIIKEKHVRDALKSALERNEDKTLVVTGYPGIGKSTTIACGIAALLYRGPGSVTLCLQHERHHAIRHEAYIRSSAFAGGCLSNGSITHPDGDTKLPIIAYTTYSEMLKNFINPERWKELRMFNCLIFDEAHRQSIDQEMVTAYVSATSNARVVMMTAYYEAPGFLAGCRVPVEQRLDLNAIYPDFQMPSLTASWYQPQEGTRYKSWALQTVVAVLKKDQKAKILVFLQDRAAEEWFQQALHRYPTLTGAEQPRCVRMESLVKPDAMSLPEGRSVILGVADFGSRVPLQGVTCVVTDSSRVLNALDLTIAKDILKKFQLRKTELAFLAAHATAPGSTIHIPMDAPTGPGLHPGITRDTVHGSRACEYYLKAICLFPARDILDANCFPLRYSYTRAQVQWAVRQLSVLGLISTTSGPDRIPRARVTPKGLSAVQHMSGAQDSLLSTVYGLWFKDSRAVRNSAAAAAAAAAASFLSLLPLAPVQLYPRSGKVNAQEKEEIVRVLGQAVLPRPLDGIPWVLSGDILAYCFYRLCLVADPQIHARIPRWCTAYDANASGNDEMAGFDIVHRLTARDAAQMKPSVIMEGPHGENIVTDIWSALVSAFVFNIARVDHAAPDTKPWVAMDCCSGRDVYIDERCPIDAPGLVARAKELGWSGIHVLYKHIMLVEDGRYVISGLTYIPQTIIAKFLTDRSCGPYDLASLIGSTFR</sequence>
<dbReference type="InterPro" id="IPR027417">
    <property type="entry name" value="P-loop_NTPase"/>
</dbReference>
<keyword evidence="1" id="KW-0378">Hydrolase</keyword>
<keyword evidence="1" id="KW-0547">Nucleotide-binding</keyword>
<dbReference type="InterPro" id="IPR014001">
    <property type="entry name" value="Helicase_ATP-bd"/>
</dbReference>
<dbReference type="Gene3D" id="3.40.50.300">
    <property type="entry name" value="P-loop containing nucleotide triphosphate hydrolases"/>
    <property type="match status" value="1"/>
</dbReference>
<organism evidence="3 4">
    <name type="scientific">Diatrype stigma</name>
    <dbReference type="NCBI Taxonomy" id="117547"/>
    <lineage>
        <taxon>Eukaryota</taxon>
        <taxon>Fungi</taxon>
        <taxon>Dikarya</taxon>
        <taxon>Ascomycota</taxon>
        <taxon>Pezizomycotina</taxon>
        <taxon>Sordariomycetes</taxon>
        <taxon>Xylariomycetidae</taxon>
        <taxon>Xylariales</taxon>
        <taxon>Diatrypaceae</taxon>
        <taxon>Diatrype</taxon>
    </lineage>
</organism>
<dbReference type="Proteomes" id="UP001320420">
    <property type="component" value="Unassembled WGS sequence"/>
</dbReference>
<dbReference type="EMBL" id="JAKJXP020000043">
    <property type="protein sequence ID" value="KAK7751952.1"/>
    <property type="molecule type" value="Genomic_DNA"/>
</dbReference>
<evidence type="ECO:0000259" key="2">
    <source>
        <dbReference type="PROSITE" id="PS51192"/>
    </source>
</evidence>
<protein>
    <recommendedName>
        <fullName evidence="2">Helicase ATP-binding domain-containing protein</fullName>
    </recommendedName>
</protein>
<evidence type="ECO:0000256" key="1">
    <source>
        <dbReference type="ARBA" id="ARBA00022806"/>
    </source>
</evidence>
<dbReference type="GO" id="GO:0003677">
    <property type="term" value="F:DNA binding"/>
    <property type="evidence" value="ECO:0007669"/>
    <property type="project" value="InterPro"/>
</dbReference>
<evidence type="ECO:0000313" key="3">
    <source>
        <dbReference type="EMBL" id="KAK7751952.1"/>
    </source>
</evidence>
<gene>
    <name evidence="3" type="ORF">SLS62_006095</name>
</gene>
<dbReference type="GO" id="GO:0004386">
    <property type="term" value="F:helicase activity"/>
    <property type="evidence" value="ECO:0007669"/>
    <property type="project" value="UniProtKB-KW"/>
</dbReference>
<evidence type="ECO:0000313" key="4">
    <source>
        <dbReference type="Proteomes" id="UP001320420"/>
    </source>
</evidence>
<dbReference type="GO" id="GO:0005524">
    <property type="term" value="F:ATP binding"/>
    <property type="evidence" value="ECO:0007669"/>
    <property type="project" value="InterPro"/>
</dbReference>
<dbReference type="InterPro" id="IPR006935">
    <property type="entry name" value="Helicase/UvrB_N"/>
</dbReference>
<name>A0AAN9YRK3_9PEZI</name>
<keyword evidence="1" id="KW-0067">ATP-binding</keyword>
<proteinExistence type="predicted"/>
<dbReference type="Pfam" id="PF04851">
    <property type="entry name" value="ResIII"/>
    <property type="match status" value="1"/>
</dbReference>
<comment type="caution">
    <text evidence="3">The sequence shown here is derived from an EMBL/GenBank/DDBJ whole genome shotgun (WGS) entry which is preliminary data.</text>
</comment>